<dbReference type="InterPro" id="IPR036457">
    <property type="entry name" value="PPM-type-like_dom_sf"/>
</dbReference>
<dbReference type="SMART" id="SM00219">
    <property type="entry name" value="TyrKc"/>
    <property type="match status" value="1"/>
</dbReference>
<dbReference type="InterPro" id="IPR011009">
    <property type="entry name" value="Kinase-like_dom_sf"/>
</dbReference>
<dbReference type="EMBL" id="AP018558">
    <property type="protein sequence ID" value="BBD77022.1"/>
    <property type="molecule type" value="Genomic_DNA"/>
</dbReference>
<evidence type="ECO:0000259" key="7">
    <source>
        <dbReference type="PROSITE" id="PS51746"/>
    </source>
</evidence>
<keyword evidence="8" id="KW-0723">Serine/threonine-protein kinase</keyword>
<dbReference type="GO" id="GO:0005524">
    <property type="term" value="F:ATP binding"/>
    <property type="evidence" value="ECO:0007669"/>
    <property type="project" value="UniProtKB-KW"/>
</dbReference>
<dbReference type="Gene3D" id="3.30.200.20">
    <property type="entry name" value="Phosphorylase Kinase, domain 1"/>
    <property type="match status" value="1"/>
</dbReference>
<evidence type="ECO:0000313" key="9">
    <source>
        <dbReference type="Proteomes" id="UP000262004"/>
    </source>
</evidence>
<feature type="domain" description="Protein kinase" evidence="6">
    <location>
        <begin position="268"/>
        <end position="550"/>
    </location>
</feature>
<dbReference type="SUPFAM" id="SSF56112">
    <property type="entry name" value="Protein kinase-like (PK-like)"/>
    <property type="match status" value="1"/>
</dbReference>
<dbReference type="Pfam" id="PF13672">
    <property type="entry name" value="PP2C_2"/>
    <property type="match status" value="1"/>
</dbReference>
<dbReference type="GO" id="GO:0004674">
    <property type="term" value="F:protein serine/threonine kinase activity"/>
    <property type="evidence" value="ECO:0007669"/>
    <property type="project" value="UniProtKB-KW"/>
</dbReference>
<accession>A0A2Z6DX89</accession>
<dbReference type="PROSITE" id="PS51746">
    <property type="entry name" value="PPM_2"/>
    <property type="match status" value="1"/>
</dbReference>
<dbReference type="AlphaFoldDB" id="A0A2Z6DX89"/>
<feature type="transmembrane region" description="Helical" evidence="5">
    <location>
        <begin position="549"/>
        <end position="569"/>
    </location>
</feature>
<keyword evidence="1" id="KW-0808">Transferase</keyword>
<keyword evidence="2" id="KW-0547">Nucleotide-binding</keyword>
<protein>
    <submittedName>
        <fullName evidence="8">Serine/threonine protein kinase</fullName>
    </submittedName>
</protein>
<dbReference type="InterPro" id="IPR001932">
    <property type="entry name" value="PPM-type_phosphatase-like_dom"/>
</dbReference>
<name>A0A2Z6DX89_HYDTE</name>
<evidence type="ECO:0000256" key="2">
    <source>
        <dbReference type="ARBA" id="ARBA00022741"/>
    </source>
</evidence>
<evidence type="ECO:0000313" key="8">
    <source>
        <dbReference type="EMBL" id="BBD77022.1"/>
    </source>
</evidence>
<evidence type="ECO:0000256" key="1">
    <source>
        <dbReference type="ARBA" id="ARBA00022679"/>
    </source>
</evidence>
<dbReference type="CDD" id="cd14014">
    <property type="entry name" value="STKc_PknB_like"/>
    <property type="match status" value="1"/>
</dbReference>
<dbReference type="PROSITE" id="PS00109">
    <property type="entry name" value="PROTEIN_KINASE_TYR"/>
    <property type="match status" value="1"/>
</dbReference>
<organism evidence="8 9">
    <name type="scientific">Hydrogenophilus thermoluteolus</name>
    <name type="common">Pseudomonas hydrogenothermophila</name>
    <dbReference type="NCBI Taxonomy" id="297"/>
    <lineage>
        <taxon>Bacteria</taxon>
        <taxon>Pseudomonadati</taxon>
        <taxon>Pseudomonadota</taxon>
        <taxon>Hydrogenophilia</taxon>
        <taxon>Hydrogenophilales</taxon>
        <taxon>Hydrogenophilaceae</taxon>
        <taxon>Hydrogenophilus</taxon>
    </lineage>
</organism>
<dbReference type="InterPro" id="IPR000719">
    <property type="entry name" value="Prot_kinase_dom"/>
</dbReference>
<reference evidence="8 9" key="1">
    <citation type="submission" date="2018-04" db="EMBL/GenBank/DDBJ databases">
        <title>Complete genome sequence of Hydrogenophilus thermoluteolus TH-1.</title>
        <authorList>
            <person name="Arai H."/>
        </authorList>
    </citation>
    <scope>NUCLEOTIDE SEQUENCE [LARGE SCALE GENOMIC DNA]</scope>
    <source>
        <strain evidence="8 9">TH-1</strain>
    </source>
</reference>
<dbReference type="Gene3D" id="1.10.510.10">
    <property type="entry name" value="Transferase(Phosphotransferase) domain 1"/>
    <property type="match status" value="1"/>
</dbReference>
<keyword evidence="5" id="KW-0472">Membrane</keyword>
<dbReference type="Pfam" id="PF00069">
    <property type="entry name" value="Pkinase"/>
    <property type="match status" value="1"/>
</dbReference>
<dbReference type="SMART" id="SM00331">
    <property type="entry name" value="PP2C_SIG"/>
    <property type="match status" value="1"/>
</dbReference>
<gene>
    <name evidence="8" type="ORF">HPTL_0754</name>
</gene>
<dbReference type="InterPro" id="IPR008266">
    <property type="entry name" value="Tyr_kinase_AS"/>
</dbReference>
<dbReference type="Proteomes" id="UP000262004">
    <property type="component" value="Chromosome"/>
</dbReference>
<evidence type="ECO:0000259" key="6">
    <source>
        <dbReference type="PROSITE" id="PS50011"/>
    </source>
</evidence>
<dbReference type="RefSeq" id="WP_119334803.1">
    <property type="nucleotide sequence ID" value="NZ_AP018558.1"/>
</dbReference>
<keyword evidence="3 8" id="KW-0418">Kinase</keyword>
<dbReference type="OrthoDB" id="5293405at2"/>
<dbReference type="PROSITE" id="PS50011">
    <property type="entry name" value="PROTEIN_KINASE_DOM"/>
    <property type="match status" value="1"/>
</dbReference>
<keyword evidence="5" id="KW-1133">Transmembrane helix</keyword>
<proteinExistence type="predicted"/>
<feature type="domain" description="PPM-type phosphatase" evidence="7">
    <location>
        <begin position="5"/>
        <end position="235"/>
    </location>
</feature>
<keyword evidence="9" id="KW-1185">Reference proteome</keyword>
<dbReference type="PANTHER" id="PTHR43289">
    <property type="entry name" value="MITOGEN-ACTIVATED PROTEIN KINASE KINASE KINASE 20-RELATED"/>
    <property type="match status" value="1"/>
</dbReference>
<dbReference type="GO" id="GO:0004713">
    <property type="term" value="F:protein tyrosine kinase activity"/>
    <property type="evidence" value="ECO:0007669"/>
    <property type="project" value="InterPro"/>
</dbReference>
<dbReference type="SMART" id="SM00332">
    <property type="entry name" value="PP2Cc"/>
    <property type="match status" value="1"/>
</dbReference>
<sequence length="575" mass="65277">MLQVSVGQYSDKGRKAVNQDFHGYLCPPRHLLRTKGIAAAIADGISSSAVSHIAAETAVKSLLTDYYDTSEAWSVKNAMRRVMAATNSWLYAQSRHRPGRFDLDQGYVCTFSAIVLKSRSAHLFHIGDTRICHLVGDQLVHLSEAHRVWEGEKSYLTRALGMREQLEMDYQRYTVEVGAILILMTDGVYEHLPDAEIARLIRENPNDLDLAAKRIVAAALDRGSDDNLTIQIIRIEQLPPPEQDELSEEAARLPLPGELRPQSELDGYRIIRELNRGPRSHLYLAQQDGSDARVVIKAPATEFAHNLDYLERFLMEEWIARRIDSPHLVKAAERTTLPTALYSVFTYIDGQTLDQWMKDNPTPDLETVRVIVEQIAKGLRALHRQEIIHRDLRPQNILIEPNGNVKVIDFGSAQIAGWVEEIPKDESVPPGAVPYLAPEYRLGERGSKRSDLYSLGVIAYQMLSGGHLPYGTDAAKIVSKEELYGLRYRSLRERGAAVPFWVDAAIRKAVHPRAEKRYESLSEFIHDLRHPNPDFVPLHNRSFHDRDPLLFWKTVSFILFFCLLVLILTHPMLHQ</sequence>
<dbReference type="InterPro" id="IPR020635">
    <property type="entry name" value="Tyr_kinase_cat_dom"/>
</dbReference>
<dbReference type="PANTHER" id="PTHR43289:SF6">
    <property type="entry name" value="SERINE_THREONINE-PROTEIN KINASE NEKL-3"/>
    <property type="match status" value="1"/>
</dbReference>
<dbReference type="CDD" id="cd00143">
    <property type="entry name" value="PP2Cc"/>
    <property type="match status" value="1"/>
</dbReference>
<evidence type="ECO:0000256" key="4">
    <source>
        <dbReference type="ARBA" id="ARBA00022840"/>
    </source>
</evidence>
<evidence type="ECO:0000256" key="5">
    <source>
        <dbReference type="SAM" id="Phobius"/>
    </source>
</evidence>
<keyword evidence="5" id="KW-0812">Transmembrane</keyword>
<dbReference type="SUPFAM" id="SSF81606">
    <property type="entry name" value="PP2C-like"/>
    <property type="match status" value="1"/>
</dbReference>
<dbReference type="Gene3D" id="3.60.40.10">
    <property type="entry name" value="PPM-type phosphatase domain"/>
    <property type="match status" value="1"/>
</dbReference>
<dbReference type="KEGG" id="htl:HPTL_0754"/>
<evidence type="ECO:0000256" key="3">
    <source>
        <dbReference type="ARBA" id="ARBA00022777"/>
    </source>
</evidence>
<keyword evidence="4" id="KW-0067">ATP-binding</keyword>